<dbReference type="AlphaFoldDB" id="A0A0N1JWU7"/>
<dbReference type="GO" id="GO:0009247">
    <property type="term" value="P:glycolipid biosynthetic process"/>
    <property type="evidence" value="ECO:0007669"/>
    <property type="project" value="TreeGrafter"/>
</dbReference>
<comment type="caution">
    <text evidence="2">The sequence shown here is derived from an EMBL/GenBank/DDBJ whole genome shotgun (WGS) entry which is preliminary data.</text>
</comment>
<dbReference type="Gene3D" id="3.40.50.720">
    <property type="entry name" value="NAD(P)-binding Rossmann-like Domain"/>
    <property type="match status" value="1"/>
</dbReference>
<dbReference type="InterPro" id="IPR036291">
    <property type="entry name" value="NAD(P)-bd_dom_sf"/>
</dbReference>
<reference evidence="3" key="1">
    <citation type="submission" date="2015-07" db="EMBL/GenBank/DDBJ databases">
        <authorList>
            <person name="Ju K.-S."/>
            <person name="Doroghazi J.R."/>
            <person name="Metcalf W.W."/>
        </authorList>
    </citation>
    <scope>NUCLEOTIDE SEQUENCE [LARGE SCALE GENOMIC DNA]</scope>
    <source>
        <strain evidence="3">NRRL ISP-5002</strain>
    </source>
</reference>
<dbReference type="PANTHER" id="PTHR12286">
    <property type="entry name" value="SACCHAROPINE DEHYDROGENASE-LIKE OXIDOREDUCTASE"/>
    <property type="match status" value="1"/>
</dbReference>
<organism evidence="2 3">
    <name type="scientific">Streptomyces chattanoogensis</name>
    <dbReference type="NCBI Taxonomy" id="66876"/>
    <lineage>
        <taxon>Bacteria</taxon>
        <taxon>Bacillati</taxon>
        <taxon>Actinomycetota</taxon>
        <taxon>Actinomycetes</taxon>
        <taxon>Kitasatosporales</taxon>
        <taxon>Streptomycetaceae</taxon>
        <taxon>Streptomyces</taxon>
    </lineage>
</organism>
<accession>A0A0N1JWU7</accession>
<evidence type="ECO:0000313" key="3">
    <source>
        <dbReference type="Proteomes" id="UP000037982"/>
    </source>
</evidence>
<dbReference type="GO" id="GO:0005886">
    <property type="term" value="C:plasma membrane"/>
    <property type="evidence" value="ECO:0007669"/>
    <property type="project" value="TreeGrafter"/>
</dbReference>
<feature type="domain" description="Saccharopine dehydrogenase NADP binding" evidence="1">
    <location>
        <begin position="14"/>
        <end position="141"/>
    </location>
</feature>
<proteinExistence type="predicted"/>
<dbReference type="Proteomes" id="UP000037982">
    <property type="component" value="Unassembled WGS sequence"/>
</dbReference>
<dbReference type="PATRIC" id="fig|66876.3.peg.5747"/>
<keyword evidence="3" id="KW-1185">Reference proteome</keyword>
<protein>
    <submittedName>
        <fullName evidence="2">Saccharopine dehydrogenase</fullName>
    </submittedName>
</protein>
<gene>
    <name evidence="2" type="ORF">ADL29_26215</name>
</gene>
<sequence>MRRQDTSGRAHDLVLYGATGFAGALTAEYLARHAPEDCRWALAGRNTAKLERLRDRLAAIDPACARLPLLHADSGDPDSLRALAAGTRVLASTVGPYLRHGEPLVAACAAAGTDYLDLTGEAEFIDRMYLRHHETARASGARLVHSCGFDCIPHDLGVLYTVGLLPEGVPLRIDGFVRSNATVSGGTVASALTAVSRPLAMAQAARRRRVAEPRPVGRTVRAPLGPPVKSAETHVWGVPLPTVDPQVIARSAAALDRYGPDFRYRHYAGVRHLPIAVGGALGAGALAVLAQVPPARRWLAGRVEPGEGPSRERRARSWFAVRFVASGGGKQVVTEVSGGDPGYDETAKMLAESALSLAFDDLPATAGQVTSAVAMGDALTARLQKAGITFRVVRG</sequence>
<dbReference type="PANTHER" id="PTHR12286:SF5">
    <property type="entry name" value="SACCHAROPINE DEHYDROGENASE-LIKE OXIDOREDUCTASE"/>
    <property type="match status" value="1"/>
</dbReference>
<dbReference type="RefSeq" id="WP_053926048.1">
    <property type="nucleotide sequence ID" value="NZ_LGKG01000152.1"/>
</dbReference>
<dbReference type="Pfam" id="PF03435">
    <property type="entry name" value="Sacchrp_dh_NADP"/>
    <property type="match status" value="1"/>
</dbReference>
<dbReference type="EMBL" id="LGKG01000152">
    <property type="protein sequence ID" value="KPC61017.1"/>
    <property type="molecule type" value="Genomic_DNA"/>
</dbReference>
<dbReference type="InterPro" id="IPR051276">
    <property type="entry name" value="Saccharopine_DH-like_oxidrdct"/>
</dbReference>
<dbReference type="InterPro" id="IPR005097">
    <property type="entry name" value="Sacchrp_dh_NADP-bd"/>
</dbReference>
<dbReference type="SUPFAM" id="SSF51735">
    <property type="entry name" value="NAD(P)-binding Rossmann-fold domains"/>
    <property type="match status" value="1"/>
</dbReference>
<name>A0A0N1JWU7_9ACTN</name>
<evidence type="ECO:0000259" key="1">
    <source>
        <dbReference type="Pfam" id="PF03435"/>
    </source>
</evidence>
<evidence type="ECO:0000313" key="2">
    <source>
        <dbReference type="EMBL" id="KPC61017.1"/>
    </source>
</evidence>